<evidence type="ECO:0000256" key="13">
    <source>
        <dbReference type="ARBA" id="ARBA00047283"/>
    </source>
</evidence>
<dbReference type="SUPFAM" id="SSF53335">
    <property type="entry name" value="S-adenosyl-L-methionine-dependent methyltransferases"/>
    <property type="match status" value="1"/>
</dbReference>
<keyword evidence="7 14" id="KW-0489">Methyltransferase</keyword>
<dbReference type="SUPFAM" id="SSF48013">
    <property type="entry name" value="NusB-like"/>
    <property type="match status" value="1"/>
</dbReference>
<name>A0ABQ1KW85_9GAMM</name>
<dbReference type="Gene3D" id="1.10.940.10">
    <property type="entry name" value="NusB-like"/>
    <property type="match status" value="1"/>
</dbReference>
<dbReference type="InterPro" id="IPR001678">
    <property type="entry name" value="MeTrfase_RsmB-F_NOP2_dom"/>
</dbReference>
<evidence type="ECO:0000313" key="17">
    <source>
        <dbReference type="Proteomes" id="UP000629025"/>
    </source>
</evidence>
<evidence type="ECO:0000256" key="8">
    <source>
        <dbReference type="ARBA" id="ARBA00022679"/>
    </source>
</evidence>
<evidence type="ECO:0000256" key="4">
    <source>
        <dbReference type="ARBA" id="ARBA00012140"/>
    </source>
</evidence>
<dbReference type="Gene3D" id="3.30.70.1170">
    <property type="entry name" value="Sun protein, domain 3"/>
    <property type="match status" value="1"/>
</dbReference>
<feature type="binding site" evidence="14">
    <location>
        <begin position="251"/>
        <end position="257"/>
    </location>
    <ligand>
        <name>S-adenosyl-L-methionine</name>
        <dbReference type="ChEBI" id="CHEBI:59789"/>
    </ligand>
</feature>
<evidence type="ECO:0000256" key="10">
    <source>
        <dbReference type="ARBA" id="ARBA00022884"/>
    </source>
</evidence>
<dbReference type="InterPro" id="IPR035926">
    <property type="entry name" value="NusB-like_sf"/>
</dbReference>
<comment type="similarity">
    <text evidence="3 14">Belongs to the class I-like SAM-binding methyltransferase superfamily. RsmB/NOP family.</text>
</comment>
<accession>A0ABQ1KW85</accession>
<feature type="binding site" evidence="14">
    <location>
        <position position="321"/>
    </location>
    <ligand>
        <name>S-adenosyl-L-methionine</name>
        <dbReference type="ChEBI" id="CHEBI:59789"/>
    </ligand>
</feature>
<dbReference type="PROSITE" id="PS51686">
    <property type="entry name" value="SAM_MT_RSMB_NOP"/>
    <property type="match status" value="1"/>
</dbReference>
<evidence type="ECO:0000256" key="3">
    <source>
        <dbReference type="ARBA" id="ARBA00007494"/>
    </source>
</evidence>
<dbReference type="Proteomes" id="UP000629025">
    <property type="component" value="Unassembled WGS sequence"/>
</dbReference>
<evidence type="ECO:0000256" key="11">
    <source>
        <dbReference type="ARBA" id="ARBA00030399"/>
    </source>
</evidence>
<keyword evidence="8 14" id="KW-0808">Transferase</keyword>
<keyword evidence="10 14" id="KW-0694">RNA-binding</keyword>
<evidence type="ECO:0000313" key="16">
    <source>
        <dbReference type="EMBL" id="GGC10482.1"/>
    </source>
</evidence>
<evidence type="ECO:0000256" key="14">
    <source>
        <dbReference type="PROSITE-ProRule" id="PRU01023"/>
    </source>
</evidence>
<comment type="catalytic activity">
    <reaction evidence="13">
        <text>cytidine(967) in 16S rRNA + S-adenosyl-L-methionine = 5-methylcytidine(967) in 16S rRNA + S-adenosyl-L-homocysteine + H(+)</text>
        <dbReference type="Rhea" id="RHEA:42748"/>
        <dbReference type="Rhea" id="RHEA-COMP:10219"/>
        <dbReference type="Rhea" id="RHEA-COMP:10220"/>
        <dbReference type="ChEBI" id="CHEBI:15378"/>
        <dbReference type="ChEBI" id="CHEBI:57856"/>
        <dbReference type="ChEBI" id="CHEBI:59789"/>
        <dbReference type="ChEBI" id="CHEBI:74483"/>
        <dbReference type="ChEBI" id="CHEBI:82748"/>
        <dbReference type="EC" id="2.1.1.176"/>
    </reaction>
</comment>
<evidence type="ECO:0000256" key="9">
    <source>
        <dbReference type="ARBA" id="ARBA00022691"/>
    </source>
</evidence>
<evidence type="ECO:0000256" key="7">
    <source>
        <dbReference type="ARBA" id="ARBA00022603"/>
    </source>
</evidence>
<dbReference type="PANTHER" id="PTHR22807:SF61">
    <property type="entry name" value="NOL1_NOP2_SUN FAMILY PROTEIN _ ANTITERMINATION NUSB DOMAIN-CONTAINING PROTEIN"/>
    <property type="match status" value="1"/>
</dbReference>
<reference evidence="17" key="1">
    <citation type="journal article" date="2019" name="Int. J. Syst. Evol. Microbiol.">
        <title>The Global Catalogue of Microorganisms (GCM) 10K type strain sequencing project: providing services to taxonomists for standard genome sequencing and annotation.</title>
        <authorList>
            <consortium name="The Broad Institute Genomics Platform"/>
            <consortium name="The Broad Institute Genome Sequencing Center for Infectious Disease"/>
            <person name="Wu L."/>
            <person name="Ma J."/>
        </authorList>
    </citation>
    <scope>NUCLEOTIDE SEQUENCE [LARGE SCALE GENOMIC DNA]</scope>
    <source>
        <strain evidence="17">CGMCC 1.15341</strain>
    </source>
</reference>
<dbReference type="InterPro" id="IPR018314">
    <property type="entry name" value="RsmB/NOL1/NOP2-like_CS"/>
</dbReference>
<dbReference type="NCBIfam" id="NF008149">
    <property type="entry name" value="PRK10901.1"/>
    <property type="match status" value="1"/>
</dbReference>
<evidence type="ECO:0000256" key="6">
    <source>
        <dbReference type="ARBA" id="ARBA00022552"/>
    </source>
</evidence>
<dbReference type="InterPro" id="IPR023267">
    <property type="entry name" value="RCMT"/>
</dbReference>
<dbReference type="GO" id="GO:0032259">
    <property type="term" value="P:methylation"/>
    <property type="evidence" value="ECO:0007669"/>
    <property type="project" value="UniProtKB-KW"/>
</dbReference>
<keyword evidence="6" id="KW-0698">rRNA processing</keyword>
<dbReference type="EMBL" id="BMIJ01000010">
    <property type="protein sequence ID" value="GGC10482.1"/>
    <property type="molecule type" value="Genomic_DNA"/>
</dbReference>
<keyword evidence="5" id="KW-0963">Cytoplasm</keyword>
<organism evidence="16 17">
    <name type="scientific">Marinobacterium zhoushanense</name>
    <dbReference type="NCBI Taxonomy" id="1679163"/>
    <lineage>
        <taxon>Bacteria</taxon>
        <taxon>Pseudomonadati</taxon>
        <taxon>Pseudomonadota</taxon>
        <taxon>Gammaproteobacteria</taxon>
        <taxon>Oceanospirillales</taxon>
        <taxon>Oceanospirillaceae</taxon>
        <taxon>Marinobacterium</taxon>
    </lineage>
</organism>
<protein>
    <recommendedName>
        <fullName evidence="4">16S rRNA (cytosine(967)-C(5))-methyltransferase</fullName>
        <ecNumber evidence="4">2.1.1.176</ecNumber>
    </recommendedName>
    <alternativeName>
        <fullName evidence="11">16S rRNA m5C967 methyltransferase</fullName>
    </alternativeName>
    <alternativeName>
        <fullName evidence="12">rRNA (cytosine-C(5)-)-methyltransferase RsmB</fullName>
    </alternativeName>
</protein>
<dbReference type="InterPro" id="IPR049560">
    <property type="entry name" value="MeTrfase_RsmB-F_NOP2_cat"/>
</dbReference>
<dbReference type="PRINTS" id="PR02008">
    <property type="entry name" value="RCMTFAMILY"/>
</dbReference>
<comment type="caution">
    <text evidence="14">Lacks conserved residue(s) required for the propagation of feature annotation.</text>
</comment>
<feature type="active site" description="Nucleophile" evidence="14">
    <location>
        <position position="374"/>
    </location>
</feature>
<dbReference type="Gene3D" id="3.40.50.150">
    <property type="entry name" value="Vaccinia Virus protein VP39"/>
    <property type="match status" value="1"/>
</dbReference>
<evidence type="ECO:0000259" key="15">
    <source>
        <dbReference type="PROSITE" id="PS51686"/>
    </source>
</evidence>
<dbReference type="PANTHER" id="PTHR22807">
    <property type="entry name" value="NOP2 YEAST -RELATED NOL1/NOP2/FMU SUN DOMAIN-CONTAINING"/>
    <property type="match status" value="1"/>
</dbReference>
<dbReference type="CDD" id="cd02440">
    <property type="entry name" value="AdoMet_MTases"/>
    <property type="match status" value="1"/>
</dbReference>
<comment type="subcellular location">
    <subcellularLocation>
        <location evidence="2">Cytoplasm</location>
    </subcellularLocation>
</comment>
<evidence type="ECO:0000256" key="1">
    <source>
        <dbReference type="ARBA" id="ARBA00002724"/>
    </source>
</evidence>
<comment type="function">
    <text evidence="1">Specifically methylates the cytosine at position 967 (m5C967) of 16S rRNA.</text>
</comment>
<sequence length="433" mass="48461">MNIRVIAARVLEPLLSHHGSLKSTLPDAMAQCPTQDRALLRQLCYGTLRDLYRLNAIAGALLKRPLQAHDQDLQALLLVGLYQLRSMRVPAHAAVSETVEGTRELNKAWAGKLFNAVLRRFQREQSEIEAALEQDEQFQYNHPLWMIDKLRHNWPDHWQTILQQNDTQGPMTLRVNERLLTRAEALESLKQNQIAAEPGQLSPQALTLAEPVDVAKLPGFSQGHLSVQDEAAQLACILLDAQPGQRVLDACAAPGGKLCHLLETQPSLAEAIAVEMEPSRLEKVRDNLERLKLSHECVLHLGDASARDWWNGTPFDRILIDAPCSGTGVIRRNPDIKLLRRNEDILGLANLQLSILDNLWEMLAAGGRLVYATCSIFPQENERIVERFVKLHADAKSLPVPLTCGIERPYGRQLFPVAGEHDGFYYAILTKDA</sequence>
<dbReference type="InterPro" id="IPR006027">
    <property type="entry name" value="NusB_RsmB_TIM44"/>
</dbReference>
<dbReference type="InterPro" id="IPR054728">
    <property type="entry name" value="RsmB-like_ferredoxin"/>
</dbReference>
<comment type="caution">
    <text evidence="16">The sequence shown here is derived from an EMBL/GenBank/DDBJ whole genome shotgun (WGS) entry which is preliminary data.</text>
</comment>
<dbReference type="Gene3D" id="1.10.287.730">
    <property type="entry name" value="Helix hairpin bin"/>
    <property type="match status" value="1"/>
</dbReference>
<keyword evidence="9 14" id="KW-0949">S-adenosyl-L-methionine</keyword>
<evidence type="ECO:0000256" key="12">
    <source>
        <dbReference type="ARBA" id="ARBA00031088"/>
    </source>
</evidence>
<dbReference type="EC" id="2.1.1.176" evidence="4"/>
<dbReference type="NCBIfam" id="TIGR00563">
    <property type="entry name" value="rsmB"/>
    <property type="match status" value="1"/>
</dbReference>
<gene>
    <name evidence="16" type="primary">rsmB</name>
    <name evidence="16" type="ORF">GCM10011352_41210</name>
</gene>
<dbReference type="InterPro" id="IPR029063">
    <property type="entry name" value="SAM-dependent_MTases_sf"/>
</dbReference>
<dbReference type="PROSITE" id="PS01153">
    <property type="entry name" value="NOL1_NOP2_SUN"/>
    <property type="match status" value="1"/>
</dbReference>
<evidence type="ECO:0000256" key="5">
    <source>
        <dbReference type="ARBA" id="ARBA00022490"/>
    </source>
</evidence>
<evidence type="ECO:0000256" key="2">
    <source>
        <dbReference type="ARBA" id="ARBA00004496"/>
    </source>
</evidence>
<keyword evidence="17" id="KW-1185">Reference proteome</keyword>
<proteinExistence type="inferred from homology"/>
<dbReference type="Pfam" id="PF22458">
    <property type="entry name" value="RsmF-B_ferredox"/>
    <property type="match status" value="1"/>
</dbReference>
<feature type="binding site" evidence="14">
    <location>
        <position position="275"/>
    </location>
    <ligand>
        <name>S-adenosyl-L-methionine</name>
        <dbReference type="ChEBI" id="CHEBI:59789"/>
    </ligand>
</feature>
<dbReference type="GO" id="GO:0008168">
    <property type="term" value="F:methyltransferase activity"/>
    <property type="evidence" value="ECO:0007669"/>
    <property type="project" value="UniProtKB-KW"/>
</dbReference>
<feature type="domain" description="SAM-dependent MTase RsmB/NOP-type" evidence="15">
    <location>
        <begin position="161"/>
        <end position="432"/>
    </location>
</feature>
<dbReference type="Pfam" id="PF01029">
    <property type="entry name" value="NusB"/>
    <property type="match status" value="1"/>
</dbReference>
<dbReference type="RefSeq" id="WP_188751957.1">
    <property type="nucleotide sequence ID" value="NZ_BMIJ01000010.1"/>
</dbReference>
<dbReference type="Pfam" id="PF01189">
    <property type="entry name" value="Methyltr_RsmB-F"/>
    <property type="match status" value="1"/>
</dbReference>
<dbReference type="InterPro" id="IPR004573">
    <property type="entry name" value="rRNA_ssu_MeTfrase_B"/>
</dbReference>